<dbReference type="Gene3D" id="3.40.50.1000">
    <property type="entry name" value="HAD superfamily/HAD-like"/>
    <property type="match status" value="1"/>
</dbReference>
<keyword evidence="1" id="KW-0809">Transit peptide</keyword>
<keyword evidence="1" id="KW-0811">Translocation</keyword>
<keyword evidence="5" id="KW-1185">Reference proteome</keyword>
<comment type="subcellular location">
    <subcellularLocation>
        <location evidence="1">Mitochondrion inner membrane</location>
        <topology evidence="1">Single-pass membrane protein</topology>
    </subcellularLocation>
</comment>
<sequence length="296" mass="32754">MSHDSGRDRRGGGQRENIEIALLKLEVERLRSLVPTYRRRPKLLILDLNGLLVHRVFVGEGPRADAEGALPRVTTTWCLNSCLVYKRPYVKDFLRFCLDNFFVGVWTTASAINATPLLKGLLPEEDVARLAFIWDGKRCTYNGETDPAKPGKPIAFKELRRLWESKDVAGLFGPSNTLMIDDSRYKASLNPPHTAIHPPAWDDPDAHASDDALGPLGNIRLYLQALLDSEVSVPDFVSARPFEAFQGARAATRLVSDASAMLDEGNSVRESESCAPLNEEDEDGEDEIVLAPGVSR</sequence>
<dbReference type="InterPro" id="IPR050365">
    <property type="entry name" value="TIM50"/>
</dbReference>
<dbReference type="SUPFAM" id="SSF56784">
    <property type="entry name" value="HAD-like"/>
    <property type="match status" value="1"/>
</dbReference>
<dbReference type="InterPro" id="IPR004274">
    <property type="entry name" value="FCP1_dom"/>
</dbReference>
<evidence type="ECO:0000256" key="1">
    <source>
        <dbReference type="RuleBase" id="RU365079"/>
    </source>
</evidence>
<evidence type="ECO:0000259" key="3">
    <source>
        <dbReference type="PROSITE" id="PS50969"/>
    </source>
</evidence>
<keyword evidence="1" id="KW-0653">Protein transport</keyword>
<evidence type="ECO:0000313" key="5">
    <source>
        <dbReference type="Proteomes" id="UP000019335"/>
    </source>
</evidence>
<keyword evidence="1" id="KW-0813">Transport</keyword>
<evidence type="ECO:0000256" key="2">
    <source>
        <dbReference type="SAM" id="MobiDB-lite"/>
    </source>
</evidence>
<dbReference type="AlphaFoldDB" id="W7TG52"/>
<dbReference type="GO" id="GO:0005744">
    <property type="term" value="C:TIM23 mitochondrial import inner membrane translocase complex"/>
    <property type="evidence" value="ECO:0007669"/>
    <property type="project" value="UniProtKB-UniRule"/>
</dbReference>
<name>W7TG52_9STRA</name>
<feature type="domain" description="FCP1 homology" evidence="3">
    <location>
        <begin position="37"/>
        <end position="226"/>
    </location>
</feature>
<gene>
    <name evidence="4" type="ORF">Naga_100016g17</name>
</gene>
<dbReference type="PROSITE" id="PS50969">
    <property type="entry name" value="FCP1"/>
    <property type="match status" value="1"/>
</dbReference>
<evidence type="ECO:0000313" key="4">
    <source>
        <dbReference type="EMBL" id="EWM25107.1"/>
    </source>
</evidence>
<comment type="function">
    <text evidence="1">Essential component of the TIM23 complex, a complex that mediates the translocation of transit peptide-containing proteins across the mitochondrial inner membrane.</text>
</comment>
<dbReference type="InterPro" id="IPR023214">
    <property type="entry name" value="HAD_sf"/>
</dbReference>
<reference evidence="4 5" key="1">
    <citation type="journal article" date="2014" name="Mol. Plant">
        <title>Chromosome Scale Genome Assembly and Transcriptome Profiling of Nannochloropsis gaditana in Nitrogen Depletion.</title>
        <authorList>
            <person name="Corteggiani Carpinelli E."/>
            <person name="Telatin A."/>
            <person name="Vitulo N."/>
            <person name="Forcato C."/>
            <person name="D'Angelo M."/>
            <person name="Schiavon R."/>
            <person name="Vezzi A."/>
            <person name="Giacometti G.M."/>
            <person name="Morosinotto T."/>
            <person name="Valle G."/>
        </authorList>
    </citation>
    <scope>NUCLEOTIDE SEQUENCE [LARGE SCALE GENOMIC DNA]</scope>
    <source>
        <strain evidence="4 5">B-31</strain>
    </source>
</reference>
<comment type="subunit">
    <text evidence="1">Component of the TIM23 complex.</text>
</comment>
<dbReference type="PANTHER" id="PTHR12210">
    <property type="entry name" value="DULLARD PROTEIN PHOSPHATASE"/>
    <property type="match status" value="1"/>
</dbReference>
<accession>W7TG52</accession>
<dbReference type="Proteomes" id="UP000019335">
    <property type="component" value="Chromosome 12"/>
</dbReference>
<protein>
    <recommendedName>
        <fullName evidence="1">Mitochondrial import inner membrane translocase subunit TIM50</fullName>
    </recommendedName>
</protein>
<dbReference type="SMART" id="SM00577">
    <property type="entry name" value="CPDc"/>
    <property type="match status" value="1"/>
</dbReference>
<feature type="compositionally biased region" description="Acidic residues" evidence="2">
    <location>
        <begin position="278"/>
        <end position="288"/>
    </location>
</feature>
<feature type="region of interest" description="Disordered" evidence="2">
    <location>
        <begin position="263"/>
        <end position="296"/>
    </location>
</feature>
<organism evidence="4 5">
    <name type="scientific">Nannochloropsis gaditana</name>
    <dbReference type="NCBI Taxonomy" id="72520"/>
    <lineage>
        <taxon>Eukaryota</taxon>
        <taxon>Sar</taxon>
        <taxon>Stramenopiles</taxon>
        <taxon>Ochrophyta</taxon>
        <taxon>Eustigmatophyceae</taxon>
        <taxon>Eustigmatales</taxon>
        <taxon>Monodopsidaceae</taxon>
        <taxon>Nannochloropsis</taxon>
    </lineage>
</organism>
<dbReference type="InterPro" id="IPR036412">
    <property type="entry name" value="HAD-like_sf"/>
</dbReference>
<proteinExistence type="inferred from homology"/>
<dbReference type="Pfam" id="PF03031">
    <property type="entry name" value="NIF"/>
    <property type="match status" value="1"/>
</dbReference>
<keyword evidence="1" id="KW-0496">Mitochondrion</keyword>
<comment type="similarity">
    <text evidence="1">Belongs to the TIM50 family.</text>
</comment>
<dbReference type="OrthoDB" id="1711508at2759"/>
<dbReference type="GO" id="GO:0015031">
    <property type="term" value="P:protein transport"/>
    <property type="evidence" value="ECO:0007669"/>
    <property type="project" value="UniProtKB-KW"/>
</dbReference>
<dbReference type="EMBL" id="AZIL01001059">
    <property type="protein sequence ID" value="EWM25107.1"/>
    <property type="molecule type" value="Genomic_DNA"/>
</dbReference>
<comment type="caution">
    <text evidence="4">The sequence shown here is derived from an EMBL/GenBank/DDBJ whole genome shotgun (WGS) entry which is preliminary data.</text>
</comment>